<feature type="compositionally biased region" description="Low complexity" evidence="1">
    <location>
        <begin position="1517"/>
        <end position="1526"/>
    </location>
</feature>
<feature type="region of interest" description="Disordered" evidence="1">
    <location>
        <begin position="1713"/>
        <end position="1753"/>
    </location>
</feature>
<dbReference type="GO" id="GO:0000976">
    <property type="term" value="F:transcription cis-regulatory region binding"/>
    <property type="evidence" value="ECO:0007669"/>
    <property type="project" value="TreeGrafter"/>
</dbReference>
<evidence type="ECO:0000313" key="4">
    <source>
        <dbReference type="EMBL" id="OXA49990.1"/>
    </source>
</evidence>
<feature type="domain" description="BAH" evidence="3">
    <location>
        <begin position="1331"/>
        <end position="1451"/>
    </location>
</feature>
<comment type="caution">
    <text evidence="4">The sequence shown here is derived from an EMBL/GenBank/DDBJ whole genome shotgun (WGS) entry which is preliminary data.</text>
</comment>
<dbReference type="InterPro" id="IPR001025">
    <property type="entry name" value="BAH_dom"/>
</dbReference>
<feature type="compositionally biased region" description="Low complexity" evidence="1">
    <location>
        <begin position="327"/>
        <end position="341"/>
    </location>
</feature>
<feature type="compositionally biased region" description="Basic and acidic residues" evidence="1">
    <location>
        <begin position="105"/>
        <end position="118"/>
    </location>
</feature>
<name>A0A226DY53_FOLCA</name>
<feature type="compositionally biased region" description="Polar residues" evidence="1">
    <location>
        <begin position="342"/>
        <end position="362"/>
    </location>
</feature>
<dbReference type="GO" id="GO:0005677">
    <property type="term" value="C:chromatin silencing complex"/>
    <property type="evidence" value="ECO:0007669"/>
    <property type="project" value="TreeGrafter"/>
</dbReference>
<feature type="compositionally biased region" description="Basic and acidic residues" evidence="1">
    <location>
        <begin position="65"/>
        <end position="80"/>
    </location>
</feature>
<feature type="transmembrane region" description="Helical" evidence="2">
    <location>
        <begin position="1634"/>
        <end position="1658"/>
    </location>
</feature>
<protein>
    <submittedName>
        <fullName evidence="4">Bromo adjacent y domain-containing 1 protein</fullName>
    </submittedName>
</protein>
<feature type="compositionally biased region" description="Low complexity" evidence="1">
    <location>
        <begin position="1205"/>
        <end position="1224"/>
    </location>
</feature>
<feature type="compositionally biased region" description="Low complexity" evidence="1">
    <location>
        <begin position="1714"/>
        <end position="1731"/>
    </location>
</feature>
<dbReference type="OrthoDB" id="1922186at2759"/>
<dbReference type="PANTHER" id="PTHR46576:SF1">
    <property type="entry name" value="BROMO ADJACENT HOMOLOGY DOMAIN-CONTAINING 1 PROTEIN"/>
    <property type="match status" value="1"/>
</dbReference>
<dbReference type="InterPro" id="IPR053032">
    <property type="entry name" value="BAH_domain-containing"/>
</dbReference>
<feature type="compositionally biased region" description="Pro residues" evidence="1">
    <location>
        <begin position="1502"/>
        <end position="1516"/>
    </location>
</feature>
<sequence length="1753" mass="187084">MMVESGPSSSSTSSSKTMAIIPSELTSSSGNLQIFSYWVSSGGGGGGDKSSLPLSIGNLSLGRSSSDENKGASTHRRDLFEYTTTVPKLLLSSSTRDDEDDDKTENETEHAACDDQRGGEISGVKVKVEKVEEDDDDGDNCDKVGPENKQNIENSSSSLEGKEEAESSGRSGGEKCQLDENEEDQDAEINEGEDSFESNENESSGVQANQVKSAGSLAKEKERKSSSSVAHFGNFYQPAGPLIEPHKVPAGLLPETVKLPPDLKVTYQTHPPKNPAVSSQQHSSSSSSSTSASSSAAKADTSSGRKHATNSKDKSSSGQILHQPYKSSSSSSSTSQSRHQSGYPTPNSTGSSYVINPATATGSPLHLSSQPTMSSSSHHHGHGHQIPVPPGPASSSAAPPSAGGLFYSTSAAYAPHHHSPFAPSKQHWFEFFYTGHAGRFLPNPSTQPACPCPTEPPCPPSSTSSNRPPPQQQSVFNVLHPATLEAGVKPTSTLSKKPTALSSRHRVVVAKQILPRPSASSPPDTPPPITITLLNNHKNQTRGQLESAKTFTEQYSLPDDITITPIIVNNSSNNSTALLLKNTSISLIHPPTMSSSPPKNNSSPPVHNSAATNPGQGARAVTNAASKKKERDIVHVIDPRSGLKTTIAKHISNRNLLVKNNKAMAMITSPKSSPADTTTRGGGGGGMKKLGVGKLNPDLDVIVINNNNGSGVVECDDSITENLAQYHAAVVAAAATSTNSNRKKSPIMQQPGKKQGGKKRSPFAASSATTVAGGMSILQQNLAQHAAHNLLGGRVVNDPVRLQSPNYSLPPGISISSRGGKSPGNQNNNIGLNLTVNKGRSSQLHFDDPNTVHVQAVQHVATTNNNKKRISLNECIDGLQKKKLKLLEDPLLVPGLNGANPVNGNVISRSSKTNFASNNNGTTRLHSALTPNFNSNAVTNGGPIFGKAKNSLSSTKKPVLVDSSYSSARVRDPQLHRGGTVIKSSDAVAAVSAVVIDPDTYHLKSSRLGNGNGKGLRNGFNKKATSKFQQGKGGKTSTLAYLPPGRRDLNFVVGMSKVKTKGISLEKAAANYLSTRNTRSTAANAKIKTRFSNKPKGSGGGGGGESSSNTMSNNTPRNRSRLLRKGNQICGVVIINGNVSTSYNNSLSSSHTSSKVERENRKYPTQAFINAVADLYQYRRNVLLRVPRAGVGVFPSASSINLDKSLSPSSSPSSSSSSSQQQSPLVAAFPNHNLASRSSSPAATTLNSGFSKGPIGSMAANAAKKRAVVKPLSPAAINGALLQMGMARRAPKWSNGWRFEGEPYETKVFLNNDDPPVVRRCYPAMRHESGDVIQTRDCVLLKSGSKKNDLPYIAKIATLWENPIDGEMMFSLLWYYRPEHTEMGRAKEDMTDEIFASKHLDVNSVATIDDRCYVLTFNEYCRYRKRLKQLQEALPSKPLLSLSGSAMHNNNAAGNIAGAVWNGKPTTEQNRPASPGKISPEVVFFCKKEQLQEELVPKDDAPPPPPVVECSPPPQVPVSQVPQSTTTPPPPSPVITTLSTSTQTDDEPIDNNNVIEKKFWTISLSVVSFQYQNNDDALLGTISLILISFSYVPHNLALDIFLVTISVCLAISTLNLFLNCIFSPTLLRTRPKQIVGFIFHLLAGAGLILAGIDLIGWSEYDHDCGFKCPHIYYIGVAKILTFVNGTLYAIHGFLDARGEDEEDFLTESFPLLRTPTPTMSTSTTPPSIIIQPPSPTPTEPRPHYSGGMQSKIN</sequence>
<dbReference type="Proteomes" id="UP000198287">
    <property type="component" value="Unassembled WGS sequence"/>
</dbReference>
<dbReference type="GO" id="GO:0045892">
    <property type="term" value="P:negative regulation of DNA-templated transcription"/>
    <property type="evidence" value="ECO:0007669"/>
    <property type="project" value="TreeGrafter"/>
</dbReference>
<feature type="transmembrane region" description="Helical" evidence="2">
    <location>
        <begin position="1670"/>
        <end position="1690"/>
    </location>
</feature>
<dbReference type="STRING" id="158441.A0A226DY53"/>
<dbReference type="Gene3D" id="2.30.30.490">
    <property type="match status" value="1"/>
</dbReference>
<organism evidence="4 5">
    <name type="scientific">Folsomia candida</name>
    <name type="common">Springtail</name>
    <dbReference type="NCBI Taxonomy" id="158441"/>
    <lineage>
        <taxon>Eukaryota</taxon>
        <taxon>Metazoa</taxon>
        <taxon>Ecdysozoa</taxon>
        <taxon>Arthropoda</taxon>
        <taxon>Hexapoda</taxon>
        <taxon>Collembola</taxon>
        <taxon>Entomobryomorpha</taxon>
        <taxon>Isotomoidea</taxon>
        <taxon>Isotomidae</taxon>
        <taxon>Proisotominae</taxon>
        <taxon>Folsomia</taxon>
    </lineage>
</organism>
<gene>
    <name evidence="4" type="ORF">Fcan01_15254</name>
</gene>
<reference evidence="4 5" key="1">
    <citation type="submission" date="2015-12" db="EMBL/GenBank/DDBJ databases">
        <title>The genome of Folsomia candida.</title>
        <authorList>
            <person name="Faddeeva A."/>
            <person name="Derks M.F."/>
            <person name="Anvar Y."/>
            <person name="Smit S."/>
            <person name="Van Straalen N."/>
            <person name="Roelofs D."/>
        </authorList>
    </citation>
    <scope>NUCLEOTIDE SEQUENCE [LARGE SCALE GENOMIC DNA]</scope>
    <source>
        <strain evidence="4 5">VU population</strain>
        <tissue evidence="4">Whole body</tissue>
    </source>
</reference>
<feature type="compositionally biased region" description="Acidic residues" evidence="1">
    <location>
        <begin position="179"/>
        <end position="200"/>
    </location>
</feature>
<evidence type="ECO:0000256" key="2">
    <source>
        <dbReference type="SAM" id="Phobius"/>
    </source>
</evidence>
<feature type="region of interest" description="Disordered" evidence="1">
    <location>
        <begin position="1202"/>
        <end position="1224"/>
    </location>
</feature>
<dbReference type="PROSITE" id="PS51038">
    <property type="entry name" value="BAH"/>
    <property type="match status" value="1"/>
</dbReference>
<feature type="compositionally biased region" description="Basic and acidic residues" evidence="1">
    <location>
        <begin position="160"/>
        <end position="178"/>
    </location>
</feature>
<dbReference type="PANTHER" id="PTHR46576">
    <property type="entry name" value="BROMO ADJACENT HOMOLOGY DOMAIN-CONTAINING 1 PROTEIN"/>
    <property type="match status" value="1"/>
</dbReference>
<dbReference type="SMART" id="SM00439">
    <property type="entry name" value="BAH"/>
    <property type="match status" value="1"/>
</dbReference>
<dbReference type="GO" id="GO:0031507">
    <property type="term" value="P:heterochromatin formation"/>
    <property type="evidence" value="ECO:0007669"/>
    <property type="project" value="TreeGrafter"/>
</dbReference>
<feature type="compositionally biased region" description="Low complexity" evidence="1">
    <location>
        <begin position="590"/>
        <end position="609"/>
    </location>
</feature>
<keyword evidence="2" id="KW-0472">Membrane</keyword>
<feature type="compositionally biased region" description="Low complexity" evidence="1">
    <location>
        <begin position="366"/>
        <end position="376"/>
    </location>
</feature>
<feature type="region of interest" description="Disordered" evidence="1">
    <location>
        <begin position="1081"/>
        <end position="1119"/>
    </location>
</feature>
<accession>A0A226DY53</accession>
<feature type="compositionally biased region" description="Pro residues" evidence="1">
    <location>
        <begin position="450"/>
        <end position="460"/>
    </location>
</feature>
<dbReference type="OMA" id="TYQTHPP"/>
<feature type="region of interest" description="Disordered" evidence="1">
    <location>
        <begin position="589"/>
        <end position="627"/>
    </location>
</feature>
<feature type="compositionally biased region" description="Low complexity" evidence="1">
    <location>
        <begin position="278"/>
        <end position="302"/>
    </location>
</feature>
<feature type="compositionally biased region" description="Low complexity" evidence="1">
    <location>
        <begin position="1106"/>
        <end position="1117"/>
    </location>
</feature>
<keyword evidence="5" id="KW-1185">Reference proteome</keyword>
<feature type="region of interest" description="Disordered" evidence="1">
    <location>
        <begin position="42"/>
        <end position="247"/>
    </location>
</feature>
<dbReference type="Pfam" id="PF01426">
    <property type="entry name" value="BAH"/>
    <property type="match status" value="1"/>
</dbReference>
<proteinExistence type="predicted"/>
<evidence type="ECO:0000256" key="1">
    <source>
        <dbReference type="SAM" id="MobiDB-lite"/>
    </source>
</evidence>
<evidence type="ECO:0000313" key="5">
    <source>
        <dbReference type="Proteomes" id="UP000198287"/>
    </source>
</evidence>
<dbReference type="InterPro" id="IPR043151">
    <property type="entry name" value="BAH_sf"/>
</dbReference>
<dbReference type="GO" id="GO:0003682">
    <property type="term" value="F:chromatin binding"/>
    <property type="evidence" value="ECO:0007669"/>
    <property type="project" value="InterPro"/>
</dbReference>
<feature type="transmembrane region" description="Helical" evidence="2">
    <location>
        <begin position="1600"/>
        <end position="1622"/>
    </location>
</feature>
<feature type="region of interest" description="Disordered" evidence="1">
    <location>
        <begin position="736"/>
        <end position="767"/>
    </location>
</feature>
<keyword evidence="2" id="KW-1133">Transmembrane helix</keyword>
<feature type="region of interest" description="Disordered" evidence="1">
    <location>
        <begin position="263"/>
        <end position="400"/>
    </location>
</feature>
<feature type="region of interest" description="Disordered" evidence="1">
    <location>
        <begin position="1495"/>
        <end position="1550"/>
    </location>
</feature>
<dbReference type="EMBL" id="LNIX01000009">
    <property type="protein sequence ID" value="OXA49990.1"/>
    <property type="molecule type" value="Genomic_DNA"/>
</dbReference>
<feature type="region of interest" description="Disordered" evidence="1">
    <location>
        <begin position="448"/>
        <end position="473"/>
    </location>
</feature>
<feature type="compositionally biased region" description="Polar residues" evidence="1">
    <location>
        <begin position="148"/>
        <end position="159"/>
    </location>
</feature>
<evidence type="ECO:0000259" key="3">
    <source>
        <dbReference type="PROSITE" id="PS51038"/>
    </source>
</evidence>
<keyword evidence="2" id="KW-0812">Transmembrane</keyword>